<sequence>MFLVLTADPHWSPAGNVFPSSSLCAHRPARPAEGAALALPTAALQEGGARAGVQSVPVGAVALAPASVALAPASVALGESYWAGGCTSA</sequence>
<dbReference type="EMBL" id="SRLO01000694">
    <property type="protein sequence ID" value="TNN48508.1"/>
    <property type="molecule type" value="Genomic_DNA"/>
</dbReference>
<evidence type="ECO:0000313" key="2">
    <source>
        <dbReference type="Proteomes" id="UP000314294"/>
    </source>
</evidence>
<keyword evidence="2" id="KW-1185">Reference proteome</keyword>
<proteinExistence type="predicted"/>
<reference evidence="1 2" key="1">
    <citation type="submission" date="2019-03" db="EMBL/GenBank/DDBJ databases">
        <title>First draft genome of Liparis tanakae, snailfish: a comprehensive survey of snailfish specific genes.</title>
        <authorList>
            <person name="Kim W."/>
            <person name="Song I."/>
            <person name="Jeong J.-H."/>
            <person name="Kim D."/>
            <person name="Kim S."/>
            <person name="Ryu S."/>
            <person name="Song J.Y."/>
            <person name="Lee S.K."/>
        </authorList>
    </citation>
    <scope>NUCLEOTIDE SEQUENCE [LARGE SCALE GENOMIC DNA]</scope>
    <source>
        <tissue evidence="1">Muscle</tissue>
    </source>
</reference>
<gene>
    <name evidence="1" type="ORF">EYF80_041296</name>
</gene>
<name>A0A4Z2G4P0_9TELE</name>
<organism evidence="1 2">
    <name type="scientific">Liparis tanakae</name>
    <name type="common">Tanaka's snailfish</name>
    <dbReference type="NCBI Taxonomy" id="230148"/>
    <lineage>
        <taxon>Eukaryota</taxon>
        <taxon>Metazoa</taxon>
        <taxon>Chordata</taxon>
        <taxon>Craniata</taxon>
        <taxon>Vertebrata</taxon>
        <taxon>Euteleostomi</taxon>
        <taxon>Actinopterygii</taxon>
        <taxon>Neopterygii</taxon>
        <taxon>Teleostei</taxon>
        <taxon>Neoteleostei</taxon>
        <taxon>Acanthomorphata</taxon>
        <taxon>Eupercaria</taxon>
        <taxon>Perciformes</taxon>
        <taxon>Cottioidei</taxon>
        <taxon>Cottales</taxon>
        <taxon>Liparidae</taxon>
        <taxon>Liparis</taxon>
    </lineage>
</organism>
<dbReference type="AlphaFoldDB" id="A0A4Z2G4P0"/>
<dbReference type="Proteomes" id="UP000314294">
    <property type="component" value="Unassembled WGS sequence"/>
</dbReference>
<accession>A0A4Z2G4P0</accession>
<comment type="caution">
    <text evidence="1">The sequence shown here is derived from an EMBL/GenBank/DDBJ whole genome shotgun (WGS) entry which is preliminary data.</text>
</comment>
<protein>
    <submittedName>
        <fullName evidence="1">Uncharacterized protein</fullName>
    </submittedName>
</protein>
<evidence type="ECO:0000313" key="1">
    <source>
        <dbReference type="EMBL" id="TNN48508.1"/>
    </source>
</evidence>